<dbReference type="Gene3D" id="3.30.559.10">
    <property type="entry name" value="Chloramphenicol acetyltransferase-like domain"/>
    <property type="match status" value="1"/>
</dbReference>
<dbReference type="RefSeq" id="WP_074573407.1">
    <property type="nucleotide sequence ID" value="NZ_FNJQ01000042.1"/>
</dbReference>
<accession>A0A1H0V0Y0</accession>
<name>A0A1H0V0Y0_SELRU</name>
<evidence type="ECO:0000313" key="2">
    <source>
        <dbReference type="EMBL" id="SDP71975.1"/>
    </source>
</evidence>
<protein>
    <submittedName>
        <fullName evidence="2">Anti-anti-sigma factor</fullName>
    </submittedName>
</protein>
<dbReference type="Proteomes" id="UP000182412">
    <property type="component" value="Unassembled WGS sequence"/>
</dbReference>
<dbReference type="Pfam" id="PF00668">
    <property type="entry name" value="Condensation"/>
    <property type="match status" value="1"/>
</dbReference>
<dbReference type="SUPFAM" id="SSF52777">
    <property type="entry name" value="CoA-dependent acyltransferases"/>
    <property type="match status" value="2"/>
</dbReference>
<dbReference type="InterPro" id="IPR001242">
    <property type="entry name" value="Condensation_dom"/>
</dbReference>
<dbReference type="InterPro" id="IPR002645">
    <property type="entry name" value="STAS_dom"/>
</dbReference>
<dbReference type="InterPro" id="IPR023213">
    <property type="entry name" value="CAT-like_dom_sf"/>
</dbReference>
<evidence type="ECO:0000259" key="1">
    <source>
        <dbReference type="PROSITE" id="PS50801"/>
    </source>
</evidence>
<dbReference type="GO" id="GO:0031177">
    <property type="term" value="F:phosphopantetheine binding"/>
    <property type="evidence" value="ECO:0007669"/>
    <property type="project" value="TreeGrafter"/>
</dbReference>
<dbReference type="EMBL" id="FNJQ01000042">
    <property type="protein sequence ID" value="SDP71975.1"/>
    <property type="molecule type" value="Genomic_DNA"/>
</dbReference>
<sequence length="531" mass="60285">MALSIRTEKQGTKLKLILAGKLSTLEAKDFDTAFAEVAADAKEALLDFSGVDYISSAGLRSLFLAKKKMMQQGGELKVLYPTEDVMSVFKATRYDNVVTIVERGTADDAPVFYPLRPVQRWMVDTHFQKAQSTMMNTGALIQMDVSIDMEVLAAAVNSLLEAYDIFRCRLVFHPENGEICQRFDGEVAKVYVETLSDEALEQRKQELKLPYELIDHPLYRIFLMKTASAKYLYVDFYHAIMDGTAIVLLFWRDLDKRYTQLQKGEEPKGLGKVHLYSDYILEEKEIPAAEREAGHAYWRQMVSGFSIEKYLPVPDVQGESDTPEHEIEVPFAGMEKGFFKGKSFNENTFFIAATLLALAKASRQKEAILGWVHNGRMTSAERRLMGLMLDQFPLRWSFDRDMTVREFLQALEQKITEGMQYRKSLDIVYEEGLEDGIPSFILQKGSMGRRGSMKFAGTEAVIVEMPANEISAADNTMDIEMNTHDDGTYSLVLDYDNCRYTEAAMRRFAAAMEKIVYGLQDEDGKILALLD</sequence>
<dbReference type="GO" id="GO:0005737">
    <property type="term" value="C:cytoplasm"/>
    <property type="evidence" value="ECO:0007669"/>
    <property type="project" value="TreeGrafter"/>
</dbReference>
<dbReference type="GO" id="GO:0003824">
    <property type="term" value="F:catalytic activity"/>
    <property type="evidence" value="ECO:0007669"/>
    <property type="project" value="InterPro"/>
</dbReference>
<feature type="domain" description="STAS" evidence="1">
    <location>
        <begin position="3"/>
        <end position="98"/>
    </location>
</feature>
<dbReference type="OrthoDB" id="9794628at2"/>
<evidence type="ECO:0000313" key="3">
    <source>
        <dbReference type="Proteomes" id="UP000182412"/>
    </source>
</evidence>
<dbReference type="AlphaFoldDB" id="A0A1H0V0Y0"/>
<dbReference type="GO" id="GO:0043041">
    <property type="term" value="P:amino acid activation for nonribosomal peptide biosynthetic process"/>
    <property type="evidence" value="ECO:0007669"/>
    <property type="project" value="TreeGrafter"/>
</dbReference>
<dbReference type="GO" id="GO:0008610">
    <property type="term" value="P:lipid biosynthetic process"/>
    <property type="evidence" value="ECO:0007669"/>
    <property type="project" value="UniProtKB-ARBA"/>
</dbReference>
<dbReference type="PROSITE" id="PS50801">
    <property type="entry name" value="STAS"/>
    <property type="match status" value="1"/>
</dbReference>
<dbReference type="SUPFAM" id="SSF52091">
    <property type="entry name" value="SpoIIaa-like"/>
    <property type="match status" value="1"/>
</dbReference>
<dbReference type="Gene3D" id="3.30.750.24">
    <property type="entry name" value="STAS domain"/>
    <property type="match status" value="1"/>
</dbReference>
<gene>
    <name evidence="2" type="ORF">SAMN05216366_1423</name>
</gene>
<proteinExistence type="predicted"/>
<dbReference type="GO" id="GO:0044550">
    <property type="term" value="P:secondary metabolite biosynthetic process"/>
    <property type="evidence" value="ECO:0007669"/>
    <property type="project" value="TreeGrafter"/>
</dbReference>
<dbReference type="InterPro" id="IPR036513">
    <property type="entry name" value="STAS_dom_sf"/>
</dbReference>
<dbReference type="Gene3D" id="3.30.559.30">
    <property type="entry name" value="Nonribosomal peptide synthetase, condensation domain"/>
    <property type="match status" value="1"/>
</dbReference>
<dbReference type="PANTHER" id="PTHR45527">
    <property type="entry name" value="NONRIBOSOMAL PEPTIDE SYNTHETASE"/>
    <property type="match status" value="1"/>
</dbReference>
<dbReference type="CDD" id="cd07043">
    <property type="entry name" value="STAS_anti-anti-sigma_factors"/>
    <property type="match status" value="1"/>
</dbReference>
<organism evidence="2 3">
    <name type="scientific">Selenomonas ruminantium</name>
    <dbReference type="NCBI Taxonomy" id="971"/>
    <lineage>
        <taxon>Bacteria</taxon>
        <taxon>Bacillati</taxon>
        <taxon>Bacillota</taxon>
        <taxon>Negativicutes</taxon>
        <taxon>Selenomonadales</taxon>
        <taxon>Selenomonadaceae</taxon>
        <taxon>Selenomonas</taxon>
    </lineage>
</organism>
<dbReference type="PANTHER" id="PTHR45527:SF1">
    <property type="entry name" value="FATTY ACID SYNTHASE"/>
    <property type="match status" value="1"/>
</dbReference>
<dbReference type="Pfam" id="PF01740">
    <property type="entry name" value="STAS"/>
    <property type="match status" value="1"/>
</dbReference>
<reference evidence="2 3" key="1">
    <citation type="submission" date="2016-10" db="EMBL/GenBank/DDBJ databases">
        <authorList>
            <person name="de Groot N.N."/>
        </authorList>
    </citation>
    <scope>NUCLEOTIDE SEQUENCE [LARGE SCALE GENOMIC DNA]</scope>
    <source>
        <strain evidence="2 3">S137</strain>
    </source>
</reference>